<gene>
    <name evidence="2" type="ORF">HF086_006448</name>
</gene>
<keyword evidence="1" id="KW-0812">Transmembrane</keyword>
<evidence type="ECO:0000256" key="1">
    <source>
        <dbReference type="SAM" id="Phobius"/>
    </source>
</evidence>
<keyword evidence="1" id="KW-1133">Transmembrane helix</keyword>
<accession>A0A922SNP5</accession>
<organism evidence="2 3">
    <name type="scientific">Spodoptera exigua</name>
    <name type="common">Beet armyworm</name>
    <name type="synonym">Noctua fulgens</name>
    <dbReference type="NCBI Taxonomy" id="7107"/>
    <lineage>
        <taxon>Eukaryota</taxon>
        <taxon>Metazoa</taxon>
        <taxon>Ecdysozoa</taxon>
        <taxon>Arthropoda</taxon>
        <taxon>Hexapoda</taxon>
        <taxon>Insecta</taxon>
        <taxon>Pterygota</taxon>
        <taxon>Neoptera</taxon>
        <taxon>Endopterygota</taxon>
        <taxon>Lepidoptera</taxon>
        <taxon>Glossata</taxon>
        <taxon>Ditrysia</taxon>
        <taxon>Noctuoidea</taxon>
        <taxon>Noctuidae</taxon>
        <taxon>Amphipyrinae</taxon>
        <taxon>Spodoptera</taxon>
    </lineage>
</organism>
<name>A0A922SNP5_SPOEX</name>
<evidence type="ECO:0000313" key="2">
    <source>
        <dbReference type="EMBL" id="KAH9644420.1"/>
    </source>
</evidence>
<dbReference type="AlphaFoldDB" id="A0A922SNP5"/>
<feature type="transmembrane region" description="Helical" evidence="1">
    <location>
        <begin position="94"/>
        <end position="114"/>
    </location>
</feature>
<evidence type="ECO:0000313" key="3">
    <source>
        <dbReference type="Proteomes" id="UP000814243"/>
    </source>
</evidence>
<feature type="transmembrane region" description="Helical" evidence="1">
    <location>
        <begin position="12"/>
        <end position="35"/>
    </location>
</feature>
<sequence>MAMMSEEVLSEMLQINIVAVIWMFKKTMFLVILSAQSEKLYMAMYEADATCSYLLGKIQHSQEMKRLCKNLQRTIRAAFHKMRACHIFTLHGRLAQNFISVLFGYILILLQFAFL</sequence>
<dbReference type="EMBL" id="JACEFF010000086">
    <property type="protein sequence ID" value="KAH9644420.1"/>
    <property type="molecule type" value="Genomic_DNA"/>
</dbReference>
<protein>
    <submittedName>
        <fullName evidence="2">Uncharacterized protein</fullName>
    </submittedName>
</protein>
<keyword evidence="1" id="KW-0472">Membrane</keyword>
<comment type="caution">
    <text evidence="2">The sequence shown here is derived from an EMBL/GenBank/DDBJ whole genome shotgun (WGS) entry which is preliminary data.</text>
</comment>
<reference evidence="2" key="1">
    <citation type="journal article" date="2021" name="G3 (Bethesda)">
        <title>Genome and transcriptome analysis of the beet armyworm Spodoptera exigua reveals targets for pest control. .</title>
        <authorList>
            <person name="Simon S."/>
            <person name="Breeschoten T."/>
            <person name="Jansen H.J."/>
            <person name="Dirks R.P."/>
            <person name="Schranz M.E."/>
            <person name="Ros V.I.D."/>
        </authorList>
    </citation>
    <scope>NUCLEOTIDE SEQUENCE</scope>
    <source>
        <strain evidence="2">TB_SE_WUR_2020</strain>
    </source>
</reference>
<proteinExistence type="predicted"/>
<dbReference type="Proteomes" id="UP000814243">
    <property type="component" value="Unassembled WGS sequence"/>
</dbReference>